<organism evidence="1 2">
    <name type="scientific">Candidatus Yanofskybacteria bacterium RIFCSPHIGHO2_02_FULL_43_22</name>
    <dbReference type="NCBI Taxonomy" id="1802681"/>
    <lineage>
        <taxon>Bacteria</taxon>
        <taxon>Candidatus Yanofskyibacteriota</taxon>
    </lineage>
</organism>
<evidence type="ECO:0000313" key="2">
    <source>
        <dbReference type="Proteomes" id="UP000176581"/>
    </source>
</evidence>
<dbReference type="Proteomes" id="UP000176581">
    <property type="component" value="Unassembled WGS sequence"/>
</dbReference>
<dbReference type="InterPro" id="IPR036514">
    <property type="entry name" value="SGNH_hydro_sf"/>
</dbReference>
<dbReference type="SUPFAM" id="SSF52266">
    <property type="entry name" value="SGNH hydrolase"/>
    <property type="match status" value="1"/>
</dbReference>
<sequence>MTPIKEKIRALLGGLIISLFTFLLLFLCLELGLRVLKIQSDNFIKQDPVLGWVHAPNKEGYSISREFKVKRRINKDGFIGPDYSYAKDSEVYRVVIAGDSLTEAFQIKESDTFAALTERNVNNSDPSKKVEILNMGIAGVGTKKESYVLENKGLKFNPDMLILAFFMGNDFSDNMTENINTEGQFTEWREFKNNIKLFLRNHSVAWRFFLRQKSKNKLPRFFKKEKSLTTDDNINTAPLSQKAYSDYEKKMIDTTQKLLLEFKKLAEKEEKEHLVLILPSAAQVYLDESEGFYPEKINKTLKKYFELHRINYIDLLPDLKNRHKMNSEEPLYFPIDGHPNENFHRIVAEKLADYLNKLITQY</sequence>
<evidence type="ECO:0000313" key="1">
    <source>
        <dbReference type="EMBL" id="OGN15206.1"/>
    </source>
</evidence>
<evidence type="ECO:0008006" key="3">
    <source>
        <dbReference type="Google" id="ProtNLM"/>
    </source>
</evidence>
<gene>
    <name evidence="1" type="ORF">A3J47_03520</name>
</gene>
<accession>A0A1F8FRX3</accession>
<dbReference type="CDD" id="cd00229">
    <property type="entry name" value="SGNH_hydrolase"/>
    <property type="match status" value="1"/>
</dbReference>
<comment type="caution">
    <text evidence="1">The sequence shown here is derived from an EMBL/GenBank/DDBJ whole genome shotgun (WGS) entry which is preliminary data.</text>
</comment>
<name>A0A1F8FRX3_9BACT</name>
<dbReference type="EMBL" id="MGJV01000014">
    <property type="protein sequence ID" value="OGN15206.1"/>
    <property type="molecule type" value="Genomic_DNA"/>
</dbReference>
<dbReference type="AlphaFoldDB" id="A0A1F8FRX3"/>
<proteinExistence type="predicted"/>
<reference evidence="1 2" key="1">
    <citation type="journal article" date="2016" name="Nat. Commun.">
        <title>Thousands of microbial genomes shed light on interconnected biogeochemical processes in an aquifer system.</title>
        <authorList>
            <person name="Anantharaman K."/>
            <person name="Brown C.T."/>
            <person name="Hug L.A."/>
            <person name="Sharon I."/>
            <person name="Castelle C.J."/>
            <person name="Probst A.J."/>
            <person name="Thomas B.C."/>
            <person name="Singh A."/>
            <person name="Wilkins M.J."/>
            <person name="Karaoz U."/>
            <person name="Brodie E.L."/>
            <person name="Williams K.H."/>
            <person name="Hubbard S.S."/>
            <person name="Banfield J.F."/>
        </authorList>
    </citation>
    <scope>NUCLEOTIDE SEQUENCE [LARGE SCALE GENOMIC DNA]</scope>
</reference>
<protein>
    <recommendedName>
        <fullName evidence="3">SGNH hydrolase-type esterase domain-containing protein</fullName>
    </recommendedName>
</protein>
<dbReference type="Gene3D" id="3.40.50.1110">
    <property type="entry name" value="SGNH hydrolase"/>
    <property type="match status" value="2"/>
</dbReference>